<dbReference type="AlphaFoldDB" id="A0A9P9WQL1"/>
<dbReference type="Proteomes" id="UP000829685">
    <property type="component" value="Unassembled WGS sequence"/>
</dbReference>
<comment type="caution">
    <text evidence="1">The sequence shown here is derived from an EMBL/GenBank/DDBJ whole genome shotgun (WGS) entry which is preliminary data.</text>
</comment>
<evidence type="ECO:0000313" key="2">
    <source>
        <dbReference type="Proteomes" id="UP000829685"/>
    </source>
</evidence>
<accession>A0A9P9WQL1</accession>
<dbReference type="GO" id="GO:0005737">
    <property type="term" value="C:cytoplasm"/>
    <property type="evidence" value="ECO:0007669"/>
    <property type="project" value="TreeGrafter"/>
</dbReference>
<evidence type="ECO:0008006" key="3">
    <source>
        <dbReference type="Google" id="ProtNLM"/>
    </source>
</evidence>
<proteinExistence type="predicted"/>
<evidence type="ECO:0000313" key="1">
    <source>
        <dbReference type="EMBL" id="KAI1875214.1"/>
    </source>
</evidence>
<organism evidence="1 2">
    <name type="scientific">Neoarthrinium moseri</name>
    <dbReference type="NCBI Taxonomy" id="1658444"/>
    <lineage>
        <taxon>Eukaryota</taxon>
        <taxon>Fungi</taxon>
        <taxon>Dikarya</taxon>
        <taxon>Ascomycota</taxon>
        <taxon>Pezizomycotina</taxon>
        <taxon>Sordariomycetes</taxon>
        <taxon>Xylariomycetidae</taxon>
        <taxon>Amphisphaeriales</taxon>
        <taxon>Apiosporaceae</taxon>
        <taxon>Neoarthrinium</taxon>
    </lineage>
</organism>
<dbReference type="PANTHER" id="PTHR28110:SF1">
    <property type="entry name" value="TRANSMEMBRANE PROTEIN"/>
    <property type="match status" value="1"/>
</dbReference>
<dbReference type="InterPro" id="IPR055323">
    <property type="entry name" value="C57A10.07/YOR238W"/>
</dbReference>
<dbReference type="EMBL" id="JAFIMR010000008">
    <property type="protein sequence ID" value="KAI1875214.1"/>
    <property type="molecule type" value="Genomic_DNA"/>
</dbReference>
<reference evidence="1" key="1">
    <citation type="submission" date="2021-03" db="EMBL/GenBank/DDBJ databases">
        <title>Revisited historic fungal species revealed as producer of novel bioactive compounds through whole genome sequencing and comparative genomics.</title>
        <authorList>
            <person name="Vignolle G.A."/>
            <person name="Hochenegger N."/>
            <person name="Mach R.L."/>
            <person name="Mach-Aigner A.R."/>
            <person name="Javad Rahimi M."/>
            <person name="Salim K.A."/>
            <person name="Chan C.M."/>
            <person name="Lim L.B.L."/>
            <person name="Cai F."/>
            <person name="Druzhinina I.S."/>
            <person name="U'Ren J.M."/>
            <person name="Derntl C."/>
        </authorList>
    </citation>
    <scope>NUCLEOTIDE SEQUENCE</scope>
    <source>
        <strain evidence="1">TUCIM 5799</strain>
    </source>
</reference>
<dbReference type="PANTHER" id="PTHR28110">
    <property type="entry name" value="TRANSMEMBRANE PROTEIN"/>
    <property type="match status" value="1"/>
</dbReference>
<keyword evidence="2" id="KW-1185">Reference proteome</keyword>
<gene>
    <name evidence="1" type="ORF">JX265_004272</name>
</gene>
<sequence>MPPAHLIIVCCHGIWLGGPQNGLDESEWLIAPFQAGETPTFIEHIKAGLRALSGDEDGILMFSGGPTRKETRISEASSYANLAAANSYFGILTQPSESERLVEETRALDSYYNVLFSLTKFWEDYGAWPQRVTIVSHAFKRERLVDCHCGAIGYPLDRVDFIGVDPPGMLDGSNEAAIKGVVQAVTEWKEDPHGTGVSLAAKRSKRNPWGIAQGLFSAGEVRERSGVQTKLLDGIEVLDPTAKQPGST</sequence>
<protein>
    <recommendedName>
        <fullName evidence="3">DUF218 domain-containing protein</fullName>
    </recommendedName>
</protein>
<name>A0A9P9WQL1_9PEZI</name>